<dbReference type="InterPro" id="IPR029058">
    <property type="entry name" value="AB_hydrolase_fold"/>
</dbReference>
<feature type="domain" description="Peptidase S9 prolyl oligopeptidase catalytic" evidence="4">
    <location>
        <begin position="20"/>
        <end position="226"/>
    </location>
</feature>
<evidence type="ECO:0000256" key="2">
    <source>
        <dbReference type="ARBA" id="ARBA00022801"/>
    </source>
</evidence>
<evidence type="ECO:0000313" key="6">
    <source>
        <dbReference type="Proteomes" id="UP001211065"/>
    </source>
</evidence>
<keyword evidence="6" id="KW-1185">Reference proteome</keyword>
<keyword evidence="2" id="KW-0378">Hydrolase</keyword>
<gene>
    <name evidence="5" type="ORF">HK099_002614</name>
</gene>
<evidence type="ECO:0000259" key="4">
    <source>
        <dbReference type="Pfam" id="PF00326"/>
    </source>
</evidence>
<sequence>VPHGGPHSCFLETFSELLIYQSLASIGHTLVLVNYTGSTGHGHTSIKNLVGKVGQLEIEEVHNVAVELKNEFNLKNCSILGGSHGGFITAWLLGKYPDFYNLGILRNPVINIGSMIENSDIPDWCFLETGFEYDFNKPPVLTPAFYEKMYNSSPMSVAESVKSPVLVLIGNNDRRVPPSQGINWGYFLKSRGVNANIVTYKETGHALDNVLVEIKVFEEILNFFKLHI</sequence>
<comment type="similarity">
    <text evidence="1">Belongs to the peptidase S9C family.</text>
</comment>
<dbReference type="InterPro" id="IPR001375">
    <property type="entry name" value="Peptidase_S9_cat"/>
</dbReference>
<name>A0AAD5TVV5_9FUNG</name>
<dbReference type="AlphaFoldDB" id="A0AAD5TVV5"/>
<evidence type="ECO:0000313" key="5">
    <source>
        <dbReference type="EMBL" id="KAJ3200519.1"/>
    </source>
</evidence>
<dbReference type="PANTHER" id="PTHR42776">
    <property type="entry name" value="SERINE PEPTIDASE S9 FAMILY MEMBER"/>
    <property type="match status" value="1"/>
</dbReference>
<dbReference type="Gene3D" id="3.40.50.1820">
    <property type="entry name" value="alpha/beta hydrolase"/>
    <property type="match status" value="1"/>
</dbReference>
<comment type="caution">
    <text evidence="5">The sequence shown here is derived from an EMBL/GenBank/DDBJ whole genome shotgun (WGS) entry which is preliminary data.</text>
</comment>
<evidence type="ECO:0000256" key="1">
    <source>
        <dbReference type="ARBA" id="ARBA00010040"/>
    </source>
</evidence>
<dbReference type="GO" id="GO:0004252">
    <property type="term" value="F:serine-type endopeptidase activity"/>
    <property type="evidence" value="ECO:0007669"/>
    <property type="project" value="TreeGrafter"/>
</dbReference>
<dbReference type="GO" id="GO:0006508">
    <property type="term" value="P:proteolysis"/>
    <property type="evidence" value="ECO:0007669"/>
    <property type="project" value="InterPro"/>
</dbReference>
<proteinExistence type="inferred from homology"/>
<dbReference type="EMBL" id="JADGJW010001887">
    <property type="protein sequence ID" value="KAJ3200519.1"/>
    <property type="molecule type" value="Genomic_DNA"/>
</dbReference>
<dbReference type="Proteomes" id="UP001211065">
    <property type="component" value="Unassembled WGS sequence"/>
</dbReference>
<dbReference type="Pfam" id="PF00326">
    <property type="entry name" value="Peptidase_S9"/>
    <property type="match status" value="1"/>
</dbReference>
<feature type="non-terminal residue" evidence="5">
    <location>
        <position position="228"/>
    </location>
</feature>
<protein>
    <recommendedName>
        <fullName evidence="3">Dipeptidyl-peptidase V</fullName>
    </recommendedName>
</protein>
<organism evidence="5 6">
    <name type="scientific">Clydaea vesicula</name>
    <dbReference type="NCBI Taxonomy" id="447962"/>
    <lineage>
        <taxon>Eukaryota</taxon>
        <taxon>Fungi</taxon>
        <taxon>Fungi incertae sedis</taxon>
        <taxon>Chytridiomycota</taxon>
        <taxon>Chytridiomycota incertae sedis</taxon>
        <taxon>Chytridiomycetes</taxon>
        <taxon>Lobulomycetales</taxon>
        <taxon>Lobulomycetaceae</taxon>
        <taxon>Clydaea</taxon>
    </lineage>
</organism>
<dbReference type="PANTHER" id="PTHR42776:SF4">
    <property type="entry name" value="ACYLAMINO-ACID-RELEASING ENZYME"/>
    <property type="match status" value="1"/>
</dbReference>
<dbReference type="SUPFAM" id="SSF53474">
    <property type="entry name" value="alpha/beta-Hydrolases"/>
    <property type="match status" value="1"/>
</dbReference>
<reference evidence="5" key="1">
    <citation type="submission" date="2020-05" db="EMBL/GenBank/DDBJ databases">
        <title>Phylogenomic resolution of chytrid fungi.</title>
        <authorList>
            <person name="Stajich J.E."/>
            <person name="Amses K."/>
            <person name="Simmons R."/>
            <person name="Seto K."/>
            <person name="Myers J."/>
            <person name="Bonds A."/>
            <person name="Quandt C.A."/>
            <person name="Barry K."/>
            <person name="Liu P."/>
            <person name="Grigoriev I."/>
            <person name="Longcore J.E."/>
            <person name="James T.Y."/>
        </authorList>
    </citation>
    <scope>NUCLEOTIDE SEQUENCE</scope>
    <source>
        <strain evidence="5">JEL0476</strain>
    </source>
</reference>
<evidence type="ECO:0000256" key="3">
    <source>
        <dbReference type="ARBA" id="ARBA00032829"/>
    </source>
</evidence>
<accession>A0AAD5TVV5</accession>